<reference evidence="3" key="1">
    <citation type="journal article" date="2017" name="Genome Biol.">
        <title>Comparative genomics reveals high biological diversity and specific adaptations in the industrially and medically important fungal genus Aspergillus.</title>
        <authorList>
            <person name="de Vries R.P."/>
            <person name="Riley R."/>
            <person name="Wiebenga A."/>
            <person name="Aguilar-Osorio G."/>
            <person name="Amillis S."/>
            <person name="Uchima C.A."/>
            <person name="Anderluh G."/>
            <person name="Asadollahi M."/>
            <person name="Askin M."/>
            <person name="Barry K."/>
            <person name="Battaglia E."/>
            <person name="Bayram O."/>
            <person name="Benocci T."/>
            <person name="Braus-Stromeyer S.A."/>
            <person name="Caldana C."/>
            <person name="Canovas D."/>
            <person name="Cerqueira G.C."/>
            <person name="Chen F."/>
            <person name="Chen W."/>
            <person name="Choi C."/>
            <person name="Clum A."/>
            <person name="Dos Santos R.A."/>
            <person name="Damasio A.R."/>
            <person name="Diallinas G."/>
            <person name="Emri T."/>
            <person name="Fekete E."/>
            <person name="Flipphi M."/>
            <person name="Freyberg S."/>
            <person name="Gallo A."/>
            <person name="Gournas C."/>
            <person name="Habgood R."/>
            <person name="Hainaut M."/>
            <person name="Harispe M.L."/>
            <person name="Henrissat B."/>
            <person name="Hilden K.S."/>
            <person name="Hope R."/>
            <person name="Hossain A."/>
            <person name="Karabika E."/>
            <person name="Karaffa L."/>
            <person name="Karanyi Z."/>
            <person name="Krasevec N."/>
            <person name="Kuo A."/>
            <person name="Kusch H."/>
            <person name="LaButti K."/>
            <person name="Lagendijk E.L."/>
            <person name="Lapidus A."/>
            <person name="Levasseur A."/>
            <person name="Lindquist E."/>
            <person name="Lipzen A."/>
            <person name="Logrieco A.F."/>
            <person name="MacCabe A."/>
            <person name="Maekelae M.R."/>
            <person name="Malavazi I."/>
            <person name="Melin P."/>
            <person name="Meyer V."/>
            <person name="Mielnichuk N."/>
            <person name="Miskei M."/>
            <person name="Molnar A.P."/>
            <person name="Mule G."/>
            <person name="Ngan C.Y."/>
            <person name="Orejas M."/>
            <person name="Orosz E."/>
            <person name="Ouedraogo J.P."/>
            <person name="Overkamp K.M."/>
            <person name="Park H.-S."/>
            <person name="Perrone G."/>
            <person name="Piumi F."/>
            <person name="Punt P.J."/>
            <person name="Ram A.F."/>
            <person name="Ramon A."/>
            <person name="Rauscher S."/>
            <person name="Record E."/>
            <person name="Riano-Pachon D.M."/>
            <person name="Robert V."/>
            <person name="Roehrig J."/>
            <person name="Ruller R."/>
            <person name="Salamov A."/>
            <person name="Salih N.S."/>
            <person name="Samson R.A."/>
            <person name="Sandor E."/>
            <person name="Sanguinetti M."/>
            <person name="Schuetze T."/>
            <person name="Sepcic K."/>
            <person name="Shelest E."/>
            <person name="Sherlock G."/>
            <person name="Sophianopoulou V."/>
            <person name="Squina F.M."/>
            <person name="Sun H."/>
            <person name="Susca A."/>
            <person name="Todd R.B."/>
            <person name="Tsang A."/>
            <person name="Unkles S.E."/>
            <person name="van de Wiele N."/>
            <person name="van Rossen-Uffink D."/>
            <person name="Oliveira J.V."/>
            <person name="Vesth T.C."/>
            <person name="Visser J."/>
            <person name="Yu J.-H."/>
            <person name="Zhou M."/>
            <person name="Andersen M.R."/>
            <person name="Archer D.B."/>
            <person name="Baker S.E."/>
            <person name="Benoit I."/>
            <person name="Brakhage A.A."/>
            <person name="Braus G.H."/>
            <person name="Fischer R."/>
            <person name="Frisvad J.C."/>
            <person name="Goldman G.H."/>
            <person name="Houbraken J."/>
            <person name="Oakley B."/>
            <person name="Pocsi I."/>
            <person name="Scazzocchio C."/>
            <person name="Seiboth B."/>
            <person name="vanKuyk P.A."/>
            <person name="Wortman J."/>
            <person name="Dyer P.S."/>
            <person name="Grigoriev I.V."/>
        </authorList>
    </citation>
    <scope>NUCLEOTIDE SEQUENCE [LARGE SCALE GENOMIC DNA]</scope>
    <source>
        <strain evidence="3">CBS 506.65</strain>
    </source>
</reference>
<feature type="compositionally biased region" description="Basic and acidic residues" evidence="1">
    <location>
        <begin position="1"/>
        <end position="11"/>
    </location>
</feature>
<name>A0A1L9SSF0_9EURO</name>
<dbReference type="VEuPathDB" id="FungiDB:ASPZODRAFT_1114005"/>
<evidence type="ECO:0000313" key="3">
    <source>
        <dbReference type="Proteomes" id="UP000184188"/>
    </source>
</evidence>
<gene>
    <name evidence="2" type="ORF">ASPZODRAFT_1114005</name>
</gene>
<evidence type="ECO:0000256" key="1">
    <source>
        <dbReference type="SAM" id="MobiDB-lite"/>
    </source>
</evidence>
<organism evidence="2 3">
    <name type="scientific">Penicilliopsis zonata CBS 506.65</name>
    <dbReference type="NCBI Taxonomy" id="1073090"/>
    <lineage>
        <taxon>Eukaryota</taxon>
        <taxon>Fungi</taxon>
        <taxon>Dikarya</taxon>
        <taxon>Ascomycota</taxon>
        <taxon>Pezizomycotina</taxon>
        <taxon>Eurotiomycetes</taxon>
        <taxon>Eurotiomycetidae</taxon>
        <taxon>Eurotiales</taxon>
        <taxon>Aspergillaceae</taxon>
        <taxon>Penicilliopsis</taxon>
    </lineage>
</organism>
<sequence>MEDERRRRDVEPESPSQDGGPASDSTKDLARKARTPSGSDLRKRIVIKIRLRSGGKKGKRRISLTRCGRRSSGFLPDAPCSRLEIEQLSDLHPPTQAAAIREASIGSGHVIRYSHEPLLLRSRPTEELRGIPHQLVTPYYGVLRTSGHDCDTQSPLLGDSFLYAFVQPVRTKKIVARVEGDVLAGADCVEPRDRDRRDASTHAAE</sequence>
<accession>A0A1L9SSF0</accession>
<dbReference type="RefSeq" id="XP_022584640.1">
    <property type="nucleotide sequence ID" value="XM_022721017.1"/>
</dbReference>
<evidence type="ECO:0000313" key="2">
    <source>
        <dbReference type="EMBL" id="OJJ50130.1"/>
    </source>
</evidence>
<dbReference type="EMBL" id="KV878337">
    <property type="protein sequence ID" value="OJJ50130.1"/>
    <property type="molecule type" value="Genomic_DNA"/>
</dbReference>
<dbReference type="AlphaFoldDB" id="A0A1L9SSF0"/>
<dbReference type="Proteomes" id="UP000184188">
    <property type="component" value="Unassembled WGS sequence"/>
</dbReference>
<keyword evidence="3" id="KW-1185">Reference proteome</keyword>
<proteinExistence type="predicted"/>
<protein>
    <submittedName>
        <fullName evidence="2">Uncharacterized protein</fullName>
    </submittedName>
</protein>
<feature type="region of interest" description="Disordered" evidence="1">
    <location>
        <begin position="1"/>
        <end position="40"/>
    </location>
</feature>
<dbReference type="GeneID" id="34607482"/>